<evidence type="ECO:0000313" key="3">
    <source>
        <dbReference type="Proteomes" id="UP000219669"/>
    </source>
</evidence>
<evidence type="ECO:0000313" key="2">
    <source>
        <dbReference type="EMBL" id="SOD74012.1"/>
    </source>
</evidence>
<reference evidence="2 3" key="1">
    <citation type="submission" date="2017-09" db="EMBL/GenBank/DDBJ databases">
        <authorList>
            <person name="Ehlers B."/>
            <person name="Leendertz F.H."/>
        </authorList>
    </citation>
    <scope>NUCLEOTIDE SEQUENCE [LARGE SCALE GENOMIC DNA]</scope>
    <source>
        <strain evidence="2 3">DSM 16848</strain>
    </source>
</reference>
<dbReference type="Pfam" id="PF09623">
    <property type="entry name" value="Cas_NE0113"/>
    <property type="match status" value="1"/>
</dbReference>
<dbReference type="CDD" id="cd09741">
    <property type="entry name" value="Csx1_III-U"/>
    <property type="match status" value="1"/>
</dbReference>
<dbReference type="AlphaFoldDB" id="A0A286ESV8"/>
<protein>
    <submittedName>
        <fullName evidence="2">CRISPR-associated protein, NE0113 family</fullName>
    </submittedName>
</protein>
<accession>A0A286ESV8</accession>
<name>A0A286ESV8_9NEIS</name>
<sequence length="390" mass="45284">MIIGCFYVKIILNVKSANNEKYLIFSNRNNYADYYRNCWALACDPNKKEKWIPDEIHILTTAHGFNLINTRLLKKGVFERFKQDYPILKNIQFDQSYITVIHHNGDKLTDLKTPDDNELAADLICQAVREFTSDDNVCLHVSIAGGRKTMGFYAGYALSLYGRSQDKMSHVLVESEFESAVGFYYPTPKDMFVEQKYTNKRLNAKNAKVWLAEIPFVRMREAIYDKHQLKSSDSFSQVVEKINQSFGEVKLTLNIAEQIIVVNDKFIIDDLEPKEFAFLYWFADLKKQDKEGIIAPTKKWSNANKDEKDAIDNLTDEFKVYYDEFKNVSDDFRMDKAIFENLKSKLKAKLEQHLGVELSQKVAIIQDGRGKPFYLNVLLKNIEILDSFNK</sequence>
<dbReference type="EMBL" id="OCNF01000037">
    <property type="protein sequence ID" value="SOD74012.1"/>
    <property type="molecule type" value="Genomic_DNA"/>
</dbReference>
<organism evidence="2 3">
    <name type="scientific">Alysiella filiformis DSM 16848</name>
    <dbReference type="NCBI Taxonomy" id="1120981"/>
    <lineage>
        <taxon>Bacteria</taxon>
        <taxon>Pseudomonadati</taxon>
        <taxon>Pseudomonadota</taxon>
        <taxon>Betaproteobacteria</taxon>
        <taxon>Neisseriales</taxon>
        <taxon>Neisseriaceae</taxon>
        <taxon>Alysiella</taxon>
    </lineage>
</organism>
<dbReference type="InterPro" id="IPR019092">
    <property type="entry name" value="SSO2081-like_dom"/>
</dbReference>
<gene>
    <name evidence="2" type="ORF">SAMN02746062_02310</name>
</gene>
<dbReference type="NCBIfam" id="TIGR02584">
    <property type="entry name" value="cas_NE0113"/>
    <property type="match status" value="1"/>
</dbReference>
<dbReference type="InterPro" id="IPR013413">
    <property type="entry name" value="CRISPR-assoc_prot_NE0113"/>
</dbReference>
<feature type="domain" description="CRISPR system ring nuclease SSO2081-like" evidence="1">
    <location>
        <begin position="48"/>
        <end position="240"/>
    </location>
</feature>
<evidence type="ECO:0000259" key="1">
    <source>
        <dbReference type="Pfam" id="PF09623"/>
    </source>
</evidence>
<dbReference type="Proteomes" id="UP000219669">
    <property type="component" value="Unassembled WGS sequence"/>
</dbReference>
<dbReference type="RefSeq" id="WP_218839702.1">
    <property type="nucleotide sequence ID" value="NZ_CP083931.1"/>
</dbReference>
<keyword evidence="3" id="KW-1185">Reference proteome</keyword>
<proteinExistence type="predicted"/>